<organism evidence="1">
    <name type="scientific">Pantoea sp. BJ2</name>
    <dbReference type="NCBI Taxonomy" id="3141322"/>
    <lineage>
        <taxon>Bacteria</taxon>
        <taxon>Pseudomonadati</taxon>
        <taxon>Pseudomonadota</taxon>
        <taxon>Gammaproteobacteria</taxon>
        <taxon>Enterobacterales</taxon>
        <taxon>Erwiniaceae</taxon>
        <taxon>Pantoea</taxon>
    </lineage>
</organism>
<dbReference type="SUPFAM" id="SSF143011">
    <property type="entry name" value="RelE-like"/>
    <property type="match status" value="1"/>
</dbReference>
<dbReference type="PANTHER" id="PTHR40266">
    <property type="entry name" value="TOXIN HIGB-1"/>
    <property type="match status" value="1"/>
</dbReference>
<dbReference type="InterPro" id="IPR007711">
    <property type="entry name" value="HigB-1"/>
</dbReference>
<protein>
    <submittedName>
        <fullName evidence="1">Type II toxin-antitoxin system RelE/ParE family toxin</fullName>
    </submittedName>
</protein>
<dbReference type="Gene3D" id="3.30.2310.20">
    <property type="entry name" value="RelE-like"/>
    <property type="match status" value="1"/>
</dbReference>
<reference evidence="1" key="1">
    <citation type="submission" date="2024-06" db="EMBL/GenBank/DDBJ databases">
        <title>Multiomics insights into the TNT degradation mechanism by Pantoea sp. BJ2 isolated from an ammunition destruction site.</title>
        <authorList>
            <person name="Luo J."/>
        </authorList>
    </citation>
    <scope>NUCLEOTIDE SEQUENCE</scope>
    <source>
        <strain evidence="1">BJ2</strain>
    </source>
</reference>
<dbReference type="PANTHER" id="PTHR40266:SF2">
    <property type="entry name" value="TOXIN HIGB-1"/>
    <property type="match status" value="1"/>
</dbReference>
<evidence type="ECO:0000313" key="1">
    <source>
        <dbReference type="EMBL" id="XBV44536.1"/>
    </source>
</evidence>
<proteinExistence type="predicted"/>
<name>A0AAU7TUX8_9GAMM</name>
<dbReference type="InterPro" id="IPR035093">
    <property type="entry name" value="RelE/ParE_toxin_dom_sf"/>
</dbReference>
<dbReference type="EMBL" id="CP158292">
    <property type="protein sequence ID" value="XBV44536.1"/>
    <property type="molecule type" value="Genomic_DNA"/>
</dbReference>
<gene>
    <name evidence="1" type="ORF">AAF463_18405</name>
</gene>
<dbReference type="AlphaFoldDB" id="A0AAU7TUX8"/>
<sequence>MKGSIHSFRDDWLRLFFVYATPHKHIPAMIESALARKLDIIHAATSHHDLRSPPGNRFEALRPPLLGYYSIRINEQYRLIFQWVNGTARDLYLDPHTYRKHR</sequence>
<dbReference type="RefSeq" id="WP_101762747.1">
    <property type="nucleotide sequence ID" value="NZ_CP158292.1"/>
</dbReference>
<dbReference type="Pfam" id="PF05015">
    <property type="entry name" value="HigB-like_toxin"/>
    <property type="match status" value="1"/>
</dbReference>
<accession>A0AAU7TUX8</accession>